<dbReference type="InterPro" id="IPR000719">
    <property type="entry name" value="Prot_kinase_dom"/>
</dbReference>
<keyword evidence="4" id="KW-0472">Membrane</keyword>
<dbReference type="Pfam" id="PF00069">
    <property type="entry name" value="Pkinase"/>
    <property type="match status" value="1"/>
</dbReference>
<dbReference type="SUPFAM" id="SSF56112">
    <property type="entry name" value="Protein kinase-like (PK-like)"/>
    <property type="match status" value="1"/>
</dbReference>
<evidence type="ECO:0000256" key="3">
    <source>
        <dbReference type="ARBA" id="ARBA00022840"/>
    </source>
</evidence>
<feature type="domain" description="Protein kinase" evidence="5">
    <location>
        <begin position="24"/>
        <end position="296"/>
    </location>
</feature>
<evidence type="ECO:0000256" key="1">
    <source>
        <dbReference type="ARBA" id="ARBA00008874"/>
    </source>
</evidence>
<proteinExistence type="inferred from homology"/>
<comment type="similarity">
    <text evidence="1">Belongs to the protein kinase superfamily. STE Ser/Thr protein kinase family. STE20 subfamily.</text>
</comment>
<reference evidence="6 7" key="1">
    <citation type="submission" date="2016-10" db="EMBL/GenBank/DDBJ databases">
        <authorList>
            <person name="de Groot N.N."/>
        </authorList>
    </citation>
    <scope>NUCLEOTIDE SEQUENCE [LARGE SCALE GENOMIC DNA]</scope>
    <source>
        <strain evidence="6 7">DSM 43794</strain>
    </source>
</reference>
<dbReference type="Gene3D" id="3.30.200.20">
    <property type="entry name" value="Phosphorylase Kinase, domain 1"/>
    <property type="match status" value="1"/>
</dbReference>
<dbReference type="SMART" id="SM00220">
    <property type="entry name" value="S_TKc"/>
    <property type="match status" value="1"/>
</dbReference>
<sequence length="472" mass="50945">MTVTTPPPQGPPLRGAYLLGGRYHLLERLSGRGATWRARDELLHRDVAITEILLPPPGPERRPLLQAVRAAAAVRHPGIITVHDVIDTGDRLWVVRELVDGRTLSDVLRTEGPQPDHRVAEIGLHVLDAVAAAWAQGVRHGSLGTDHVLLARDGRILVTGFGFPPPGPDTDELRALAVTLYTALEGRPPGGRAPVAVGGTPLVDQQTTSTPSGPLASLLSQLLDDASSACRPDPQSIRQALEHVASSRPRRERRRPVVAAVAVAVALTAVAVLLVLLREPEKSPVAGASLDSRSTVTTTAPPLPTAFPAIPDLCKVITDEQAEELLLKPAPEPTGENGCRWETKDWKAPKNLRYRLWVQAQRFTAKSGDTAEERAEAGLQRLRARDRDRSTTGIGIPLIHHVSPRDLPGFGESAYTFETTNGVSYNTGIVFRVANLVVSVQYERSIPTDPDHLGRAGARKAARFVLEGLRRG</sequence>
<keyword evidence="2" id="KW-0547">Nucleotide-binding</keyword>
<protein>
    <submittedName>
        <fullName evidence="6">Protein kinase domain-containing protein</fullName>
    </submittedName>
</protein>
<evidence type="ECO:0000313" key="7">
    <source>
        <dbReference type="Proteomes" id="UP000217103"/>
    </source>
</evidence>
<dbReference type="GO" id="GO:0005524">
    <property type="term" value="F:ATP binding"/>
    <property type="evidence" value="ECO:0007669"/>
    <property type="project" value="UniProtKB-KW"/>
</dbReference>
<evidence type="ECO:0000256" key="2">
    <source>
        <dbReference type="ARBA" id="ARBA00022741"/>
    </source>
</evidence>
<dbReference type="Proteomes" id="UP000217103">
    <property type="component" value="Unassembled WGS sequence"/>
</dbReference>
<dbReference type="InterPro" id="IPR011009">
    <property type="entry name" value="Kinase-like_dom_sf"/>
</dbReference>
<accession>A0A1H1ESH4</accession>
<organism evidence="6 7">
    <name type="scientific">Thermostaphylospora chromogena</name>
    <dbReference type="NCBI Taxonomy" id="35622"/>
    <lineage>
        <taxon>Bacteria</taxon>
        <taxon>Bacillati</taxon>
        <taxon>Actinomycetota</taxon>
        <taxon>Actinomycetes</taxon>
        <taxon>Streptosporangiales</taxon>
        <taxon>Thermomonosporaceae</taxon>
        <taxon>Thermostaphylospora</taxon>
    </lineage>
</organism>
<dbReference type="AlphaFoldDB" id="A0A1H1ESH4"/>
<dbReference type="InterPro" id="IPR051931">
    <property type="entry name" value="PAK3-like"/>
</dbReference>
<dbReference type="GO" id="GO:0004672">
    <property type="term" value="F:protein kinase activity"/>
    <property type="evidence" value="ECO:0007669"/>
    <property type="project" value="InterPro"/>
</dbReference>
<dbReference type="PROSITE" id="PS50011">
    <property type="entry name" value="PROTEIN_KINASE_DOM"/>
    <property type="match status" value="1"/>
</dbReference>
<keyword evidence="7" id="KW-1185">Reference proteome</keyword>
<keyword evidence="4" id="KW-0812">Transmembrane</keyword>
<feature type="transmembrane region" description="Helical" evidence="4">
    <location>
        <begin position="257"/>
        <end position="277"/>
    </location>
</feature>
<dbReference type="STRING" id="35622.SAMN04489764_2612"/>
<dbReference type="PANTHER" id="PTHR45832:SF22">
    <property type="entry name" value="SERINE_THREONINE-PROTEIN KINASE SAMKA-RELATED"/>
    <property type="match status" value="1"/>
</dbReference>
<evidence type="ECO:0000313" key="6">
    <source>
        <dbReference type="EMBL" id="SDQ91691.1"/>
    </source>
</evidence>
<name>A0A1H1ESH4_9ACTN</name>
<keyword evidence="6" id="KW-0418">Kinase</keyword>
<evidence type="ECO:0000256" key="4">
    <source>
        <dbReference type="SAM" id="Phobius"/>
    </source>
</evidence>
<dbReference type="Gene3D" id="1.10.510.10">
    <property type="entry name" value="Transferase(Phosphotransferase) domain 1"/>
    <property type="match status" value="1"/>
</dbReference>
<dbReference type="EMBL" id="FNKK01000002">
    <property type="protein sequence ID" value="SDQ91691.1"/>
    <property type="molecule type" value="Genomic_DNA"/>
</dbReference>
<evidence type="ECO:0000259" key="5">
    <source>
        <dbReference type="PROSITE" id="PS50011"/>
    </source>
</evidence>
<keyword evidence="3" id="KW-0067">ATP-binding</keyword>
<keyword evidence="6" id="KW-0808">Transferase</keyword>
<dbReference type="RefSeq" id="WP_165634779.1">
    <property type="nucleotide sequence ID" value="NZ_FNKK01000002.1"/>
</dbReference>
<gene>
    <name evidence="6" type="ORF">SAMN04489764_2612</name>
</gene>
<keyword evidence="4" id="KW-1133">Transmembrane helix</keyword>
<dbReference type="PANTHER" id="PTHR45832">
    <property type="entry name" value="SERINE/THREONINE-PROTEIN KINASE SAMKA-RELATED-RELATED"/>
    <property type="match status" value="1"/>
</dbReference>